<proteinExistence type="predicted"/>
<dbReference type="EMBL" id="CP051151">
    <property type="protein sequence ID" value="QLY39679.1"/>
    <property type="molecule type" value="Genomic_DNA"/>
</dbReference>
<evidence type="ECO:0000259" key="1">
    <source>
        <dbReference type="PROSITE" id="PS51186"/>
    </source>
</evidence>
<protein>
    <submittedName>
        <fullName evidence="2">GNAT family N-acetyltransferase</fullName>
    </submittedName>
</protein>
<dbReference type="AlphaFoldDB" id="A0A7L6N529"/>
<dbReference type="GO" id="GO:0016747">
    <property type="term" value="F:acyltransferase activity, transferring groups other than amino-acyl groups"/>
    <property type="evidence" value="ECO:0007669"/>
    <property type="project" value="InterPro"/>
</dbReference>
<accession>A0A7L6N529</accession>
<organism evidence="2 3">
    <name type="scientific">Hujiaoplasma nucleasis</name>
    <dbReference type="NCBI Taxonomy" id="2725268"/>
    <lineage>
        <taxon>Bacteria</taxon>
        <taxon>Bacillati</taxon>
        <taxon>Mycoplasmatota</taxon>
        <taxon>Mollicutes</taxon>
        <taxon>Candidatus Izemoplasmatales</taxon>
        <taxon>Hujiaoplasmataceae</taxon>
        <taxon>Hujiaoplasma</taxon>
    </lineage>
</organism>
<feature type="domain" description="N-acetyltransferase" evidence="1">
    <location>
        <begin position="1"/>
        <end position="158"/>
    </location>
</feature>
<dbReference type="InterPro" id="IPR016181">
    <property type="entry name" value="Acyl_CoA_acyltransferase"/>
</dbReference>
<dbReference type="PANTHER" id="PTHR43617">
    <property type="entry name" value="L-AMINO ACID N-ACETYLTRANSFERASE"/>
    <property type="match status" value="1"/>
</dbReference>
<dbReference type="InterPro" id="IPR050276">
    <property type="entry name" value="MshD_Acetyltransferase"/>
</dbReference>
<dbReference type="PROSITE" id="PS51186">
    <property type="entry name" value="GNAT"/>
    <property type="match status" value="1"/>
</dbReference>
<dbReference type="InterPro" id="IPR000182">
    <property type="entry name" value="GNAT_dom"/>
</dbReference>
<dbReference type="Proteomes" id="UP000512167">
    <property type="component" value="Chromosome"/>
</dbReference>
<dbReference type="RefSeq" id="WP_312032157.1">
    <property type="nucleotide sequence ID" value="NZ_CP051151.1"/>
</dbReference>
<sequence length="158" mass="18461">MIRLANQEDLVVIKELAALVRENMQNSGLQQWLGNYPDIDIFQSDFQKSGLYVYLIDNQIIASISILPENDPPYKEIQWIKDKSLVIHRLLVHPYYQKQGIGKAMFEKAIEETKKGYQSLKVDTHPDNHKMQNLILKMNFKYMGYLSSINRLAYELIV</sequence>
<dbReference type="Gene3D" id="3.40.630.30">
    <property type="match status" value="1"/>
</dbReference>
<name>A0A7L6N529_9MOLU</name>
<gene>
    <name evidence="2" type="ORF">HF295_01890</name>
</gene>
<evidence type="ECO:0000313" key="3">
    <source>
        <dbReference type="Proteomes" id="UP000512167"/>
    </source>
</evidence>
<dbReference type="KEGG" id="tbk:HF295_01890"/>
<reference evidence="2 3" key="1">
    <citation type="submission" date="2020-04" db="EMBL/GenBank/DDBJ databases">
        <authorList>
            <person name="Zheng R.K."/>
            <person name="Sun C.M."/>
        </authorList>
    </citation>
    <scope>NUCLEOTIDE SEQUENCE [LARGE SCALE GENOMIC DNA]</scope>
    <source>
        <strain evidence="3">zrk29</strain>
    </source>
</reference>
<evidence type="ECO:0000313" key="2">
    <source>
        <dbReference type="EMBL" id="QLY39679.1"/>
    </source>
</evidence>
<keyword evidence="3" id="KW-1185">Reference proteome</keyword>
<dbReference type="Pfam" id="PF00583">
    <property type="entry name" value="Acetyltransf_1"/>
    <property type="match status" value="1"/>
</dbReference>
<dbReference type="SUPFAM" id="SSF55729">
    <property type="entry name" value="Acyl-CoA N-acyltransferases (Nat)"/>
    <property type="match status" value="1"/>
</dbReference>
<dbReference type="CDD" id="cd04301">
    <property type="entry name" value="NAT_SF"/>
    <property type="match status" value="1"/>
</dbReference>
<keyword evidence="2" id="KW-0808">Transferase</keyword>